<dbReference type="Proteomes" id="UP000242188">
    <property type="component" value="Unassembled WGS sequence"/>
</dbReference>
<evidence type="ECO:0000256" key="8">
    <source>
        <dbReference type="ARBA" id="ARBA00023034"/>
    </source>
</evidence>
<dbReference type="Gene3D" id="3.90.550.50">
    <property type="match status" value="1"/>
</dbReference>
<dbReference type="EMBL" id="NEDP02005510">
    <property type="protein sequence ID" value="OWF39746.1"/>
    <property type="molecule type" value="Genomic_DNA"/>
</dbReference>
<comment type="similarity">
    <text evidence="2 11">Belongs to the glycosyltransferase 31 family.</text>
</comment>
<dbReference type="GO" id="GO:0006493">
    <property type="term" value="P:protein O-linked glycosylation"/>
    <property type="evidence" value="ECO:0007669"/>
    <property type="project" value="TreeGrafter"/>
</dbReference>
<keyword evidence="9 11" id="KW-0472">Membrane</keyword>
<keyword evidence="13" id="KW-1185">Reference proteome</keyword>
<keyword evidence="10" id="KW-0325">Glycoprotein</keyword>
<keyword evidence="3 11" id="KW-0328">Glycosyltransferase</keyword>
<evidence type="ECO:0000256" key="1">
    <source>
        <dbReference type="ARBA" id="ARBA00004323"/>
    </source>
</evidence>
<dbReference type="GO" id="GO:0000139">
    <property type="term" value="C:Golgi membrane"/>
    <property type="evidence" value="ECO:0007669"/>
    <property type="project" value="UniProtKB-SubCell"/>
</dbReference>
<evidence type="ECO:0000256" key="5">
    <source>
        <dbReference type="ARBA" id="ARBA00022692"/>
    </source>
</evidence>
<keyword evidence="6 11" id="KW-0735">Signal-anchor</keyword>
<name>A0A210PTH3_MIZYE</name>
<dbReference type="InterPro" id="IPR002659">
    <property type="entry name" value="Glyco_trans_31"/>
</dbReference>
<dbReference type="EC" id="2.4.1.-" evidence="11"/>
<dbReference type="GO" id="GO:0008194">
    <property type="term" value="F:UDP-glycosyltransferase activity"/>
    <property type="evidence" value="ECO:0007669"/>
    <property type="project" value="TreeGrafter"/>
</dbReference>
<dbReference type="OrthoDB" id="6121508at2759"/>
<reference evidence="12 13" key="1">
    <citation type="journal article" date="2017" name="Nat. Ecol. Evol.">
        <title>Scallop genome provides insights into evolution of bilaterian karyotype and development.</title>
        <authorList>
            <person name="Wang S."/>
            <person name="Zhang J."/>
            <person name="Jiao W."/>
            <person name="Li J."/>
            <person name="Xun X."/>
            <person name="Sun Y."/>
            <person name="Guo X."/>
            <person name="Huan P."/>
            <person name="Dong B."/>
            <person name="Zhang L."/>
            <person name="Hu X."/>
            <person name="Sun X."/>
            <person name="Wang J."/>
            <person name="Zhao C."/>
            <person name="Wang Y."/>
            <person name="Wang D."/>
            <person name="Huang X."/>
            <person name="Wang R."/>
            <person name="Lv J."/>
            <person name="Li Y."/>
            <person name="Zhang Z."/>
            <person name="Liu B."/>
            <person name="Lu W."/>
            <person name="Hui Y."/>
            <person name="Liang J."/>
            <person name="Zhou Z."/>
            <person name="Hou R."/>
            <person name="Li X."/>
            <person name="Liu Y."/>
            <person name="Li H."/>
            <person name="Ning X."/>
            <person name="Lin Y."/>
            <person name="Zhao L."/>
            <person name="Xing Q."/>
            <person name="Dou J."/>
            <person name="Li Y."/>
            <person name="Mao J."/>
            <person name="Guo H."/>
            <person name="Dou H."/>
            <person name="Li T."/>
            <person name="Mu C."/>
            <person name="Jiang W."/>
            <person name="Fu Q."/>
            <person name="Fu X."/>
            <person name="Miao Y."/>
            <person name="Liu J."/>
            <person name="Yu Q."/>
            <person name="Li R."/>
            <person name="Liao H."/>
            <person name="Li X."/>
            <person name="Kong Y."/>
            <person name="Jiang Z."/>
            <person name="Chourrout D."/>
            <person name="Li R."/>
            <person name="Bao Z."/>
        </authorList>
    </citation>
    <scope>NUCLEOTIDE SEQUENCE [LARGE SCALE GENOMIC DNA]</scope>
    <source>
        <strain evidence="12 13">PY_sf001</strain>
    </source>
</reference>
<evidence type="ECO:0000256" key="10">
    <source>
        <dbReference type="ARBA" id="ARBA00023180"/>
    </source>
</evidence>
<evidence type="ECO:0000256" key="11">
    <source>
        <dbReference type="RuleBase" id="RU363063"/>
    </source>
</evidence>
<gene>
    <name evidence="12" type="ORF">KP79_PYT16527</name>
</gene>
<dbReference type="FunFam" id="3.90.550.50:FF:000001">
    <property type="entry name" value="Hexosyltransferase"/>
    <property type="match status" value="1"/>
</dbReference>
<evidence type="ECO:0000313" key="12">
    <source>
        <dbReference type="EMBL" id="OWF39746.1"/>
    </source>
</evidence>
<feature type="transmembrane region" description="Helical" evidence="11">
    <location>
        <begin position="12"/>
        <end position="34"/>
    </location>
</feature>
<protein>
    <recommendedName>
        <fullName evidence="11">Hexosyltransferase</fullName>
        <ecNumber evidence="11">2.4.1.-</ecNumber>
    </recommendedName>
</protein>
<evidence type="ECO:0000256" key="6">
    <source>
        <dbReference type="ARBA" id="ARBA00022968"/>
    </source>
</evidence>
<dbReference type="PANTHER" id="PTHR11214">
    <property type="entry name" value="BETA-1,3-N-ACETYLGLUCOSAMINYLTRANSFERASE"/>
    <property type="match status" value="1"/>
</dbReference>
<keyword evidence="4 12" id="KW-0808">Transferase</keyword>
<comment type="caution">
    <text evidence="12">The sequence shown here is derived from an EMBL/GenBank/DDBJ whole genome shotgun (WGS) entry which is preliminary data.</text>
</comment>
<evidence type="ECO:0000256" key="7">
    <source>
        <dbReference type="ARBA" id="ARBA00022989"/>
    </source>
</evidence>
<evidence type="ECO:0000256" key="2">
    <source>
        <dbReference type="ARBA" id="ARBA00008661"/>
    </source>
</evidence>
<proteinExistence type="inferred from homology"/>
<dbReference type="GO" id="GO:0016758">
    <property type="term" value="F:hexosyltransferase activity"/>
    <property type="evidence" value="ECO:0007669"/>
    <property type="project" value="InterPro"/>
</dbReference>
<dbReference type="PANTHER" id="PTHR11214:SF349">
    <property type="entry name" value="BETA-1,3-GALACTOSYLTRANSFERASE BRN"/>
    <property type="match status" value="1"/>
</dbReference>
<evidence type="ECO:0000256" key="4">
    <source>
        <dbReference type="ARBA" id="ARBA00022679"/>
    </source>
</evidence>
<evidence type="ECO:0000313" key="13">
    <source>
        <dbReference type="Proteomes" id="UP000242188"/>
    </source>
</evidence>
<evidence type="ECO:0000256" key="9">
    <source>
        <dbReference type="ARBA" id="ARBA00023136"/>
    </source>
</evidence>
<keyword evidence="8 11" id="KW-0333">Golgi apparatus</keyword>
<dbReference type="AlphaFoldDB" id="A0A210PTH3"/>
<sequence length="399" mass="46878">MRPRRKDGLKFLVILTVYVIIWLNIGCFTSNRVLNDNKIQIRNTDSDLAFTEKIQRTSWKTLQNVSTEQIQRTSRTTLQNVTKITAYDKELPFHNFSYPLDVDMVNLIQGYKSTGHVRQRAINNFTQRFLHNPVNRCFITTGTDNNHTGDIFLLFVVKSKNDHFDQRNAIRETWGNERYLRKFIIKTVFILGTPVNESLESLNPIWKEIKQFNDIILMDFHDTYFNNTLKTSTSFNWVPEFCPQARFVVLVDDDIYVSLETLVIYLEHLPLRKHAQLYMGQTYMGYKPHRNSTSKWYVPVSEYPWDAYPSFISAGTVIMTMDFVKDVRIAMRYTKLFRLDDIYLAILAYKLGVVPVTNKNVYGYQVMFGSTKYSDLLTSHGFTPQQLKLFWNAHVRTIQ</sequence>
<dbReference type="Pfam" id="PF01762">
    <property type="entry name" value="Galactosyl_T"/>
    <property type="match status" value="1"/>
</dbReference>
<accession>A0A210PTH3</accession>
<comment type="subcellular location">
    <subcellularLocation>
        <location evidence="1 11">Golgi apparatus membrane</location>
        <topology evidence="1 11">Single-pass type II membrane protein</topology>
    </subcellularLocation>
</comment>
<evidence type="ECO:0000256" key="3">
    <source>
        <dbReference type="ARBA" id="ARBA00022676"/>
    </source>
</evidence>
<keyword evidence="7 11" id="KW-1133">Transmembrane helix</keyword>
<organism evidence="12 13">
    <name type="scientific">Mizuhopecten yessoensis</name>
    <name type="common">Japanese scallop</name>
    <name type="synonym">Patinopecten yessoensis</name>
    <dbReference type="NCBI Taxonomy" id="6573"/>
    <lineage>
        <taxon>Eukaryota</taxon>
        <taxon>Metazoa</taxon>
        <taxon>Spiralia</taxon>
        <taxon>Lophotrochozoa</taxon>
        <taxon>Mollusca</taxon>
        <taxon>Bivalvia</taxon>
        <taxon>Autobranchia</taxon>
        <taxon>Pteriomorphia</taxon>
        <taxon>Pectinida</taxon>
        <taxon>Pectinoidea</taxon>
        <taxon>Pectinidae</taxon>
        <taxon>Mizuhopecten</taxon>
    </lineage>
</organism>
<keyword evidence="5 11" id="KW-0812">Transmembrane</keyword>